<dbReference type="GO" id="GO:0003677">
    <property type="term" value="F:DNA binding"/>
    <property type="evidence" value="ECO:0007669"/>
    <property type="project" value="InterPro"/>
</dbReference>
<organism evidence="2">
    <name type="scientific">Brassica oleracea</name>
    <name type="common">Wild cabbage</name>
    <dbReference type="NCBI Taxonomy" id="3712"/>
    <lineage>
        <taxon>Eukaryota</taxon>
        <taxon>Viridiplantae</taxon>
        <taxon>Streptophyta</taxon>
        <taxon>Embryophyta</taxon>
        <taxon>Tracheophyta</taxon>
        <taxon>Spermatophyta</taxon>
        <taxon>Magnoliopsida</taxon>
        <taxon>eudicotyledons</taxon>
        <taxon>Gunneridae</taxon>
        <taxon>Pentapetalae</taxon>
        <taxon>rosids</taxon>
        <taxon>malvids</taxon>
        <taxon>Brassicales</taxon>
        <taxon>Brassicaceae</taxon>
        <taxon>Brassiceae</taxon>
        <taxon>Brassica</taxon>
    </lineage>
</organism>
<dbReference type="AlphaFoldDB" id="A0A3P6AIP1"/>
<reference evidence="2" key="1">
    <citation type="submission" date="2018-11" db="EMBL/GenBank/DDBJ databases">
        <authorList>
            <consortium name="Genoscope - CEA"/>
            <person name="William W."/>
        </authorList>
    </citation>
    <scope>NUCLEOTIDE SEQUENCE</scope>
</reference>
<gene>
    <name evidence="2" type="ORF">BOLC3T15834H</name>
</gene>
<evidence type="ECO:0000313" key="2">
    <source>
        <dbReference type="EMBL" id="VDC91427.1"/>
    </source>
</evidence>
<name>A0A3P6AIP1_BRAOL</name>
<evidence type="ECO:0000259" key="1">
    <source>
        <dbReference type="Pfam" id="PF14372"/>
    </source>
</evidence>
<accession>A0A3P6AIP1</accession>
<dbReference type="Pfam" id="PF14372">
    <property type="entry name" value="hAT-like_RNase-H"/>
    <property type="match status" value="1"/>
</dbReference>
<feature type="domain" description="hAT-like transposase RNase-H fold" evidence="1">
    <location>
        <begin position="17"/>
        <end position="64"/>
    </location>
</feature>
<sequence length="81" mass="9531">MVFKKKTRKEEKSSSSSFFDKYRKEYSDILSTVAVLDPKLKFAVLEYCYDTLDPLTSKSKVDHILKSRSYPKEDKKVVWSL</sequence>
<protein>
    <recommendedName>
        <fullName evidence="1">hAT-like transposase RNase-H fold domain-containing protein</fullName>
    </recommendedName>
</protein>
<proteinExistence type="predicted"/>
<dbReference type="EMBL" id="LR031872">
    <property type="protein sequence ID" value="VDC91427.1"/>
    <property type="molecule type" value="Genomic_DNA"/>
</dbReference>
<dbReference type="InterPro" id="IPR025525">
    <property type="entry name" value="hAT-like_transposase_RNase-H"/>
</dbReference>